<feature type="transmembrane region" description="Helical" evidence="6">
    <location>
        <begin position="299"/>
        <end position="324"/>
    </location>
</feature>
<evidence type="ECO:0000313" key="9">
    <source>
        <dbReference type="EMBL" id="SDL75162.1"/>
    </source>
</evidence>
<evidence type="ECO:0000256" key="4">
    <source>
        <dbReference type="ARBA" id="ARBA00022989"/>
    </source>
</evidence>
<organism evidence="9 10">
    <name type="scientific">Maricaulis salignorans</name>
    <dbReference type="NCBI Taxonomy" id="144026"/>
    <lineage>
        <taxon>Bacteria</taxon>
        <taxon>Pseudomonadati</taxon>
        <taxon>Pseudomonadota</taxon>
        <taxon>Alphaproteobacteria</taxon>
        <taxon>Maricaulales</taxon>
        <taxon>Maricaulaceae</taxon>
        <taxon>Maricaulis</taxon>
    </lineage>
</organism>
<dbReference type="PANTHER" id="PTHR30572:SF15">
    <property type="entry name" value="ABC TRANSPORTER PERMEASE"/>
    <property type="match status" value="1"/>
</dbReference>
<reference evidence="9 10" key="1">
    <citation type="submission" date="2016-10" db="EMBL/GenBank/DDBJ databases">
        <authorList>
            <person name="de Groot N.N."/>
        </authorList>
    </citation>
    <scope>NUCLEOTIDE SEQUENCE [LARGE SCALE GENOMIC DNA]</scope>
    <source>
        <strain evidence="9 10">DSM 16077</strain>
    </source>
</reference>
<dbReference type="RefSeq" id="WP_091765975.1">
    <property type="nucleotide sequence ID" value="NZ_FNHG01000002.1"/>
</dbReference>
<name>A0A1G9MLK4_9PROT</name>
<feature type="transmembrane region" description="Helical" evidence="6">
    <location>
        <begin position="20"/>
        <end position="42"/>
    </location>
</feature>
<evidence type="ECO:0000259" key="7">
    <source>
        <dbReference type="Pfam" id="PF02687"/>
    </source>
</evidence>
<sequence>MFDQIAAVTLINLRSIPQRALLSGATVFSIALVVMVLLGFLAMSSGFSKTMQGTGSADVAVMLRTGSQTELNSGLSVDQLRLIEEAPGIARDANDIPIVSGELFVIVDGIKRASQTEANLPLRGVGPAAQSLRQGFTIVEGRTYEAGTNELIVGEGIIREFAGFDLGQTIRLGSNEWVVVGIFSTGGTVFDSEIWTDLTVIQNLYQRGTSVQSIRARLTSPEAIEEVRAYAENDPRLNLDIQSEVDYFASQAGGTAMLITYLGVPLSIAMAIGALAGAWNTMYSSVDTRMREIATLRAIGFSGFAAAFGTMVESLALAGLGGLIGAAGVYLLFNGVSASTLGSSFTQVVFSFAVTPMSVVLGLGLALIVGFLGGIIPAIRAATVPLLAVHRS</sequence>
<evidence type="ECO:0000256" key="3">
    <source>
        <dbReference type="ARBA" id="ARBA00022692"/>
    </source>
</evidence>
<evidence type="ECO:0000256" key="6">
    <source>
        <dbReference type="SAM" id="Phobius"/>
    </source>
</evidence>
<feature type="domain" description="MacB-like periplasmic core" evidence="8">
    <location>
        <begin position="23"/>
        <end position="232"/>
    </location>
</feature>
<dbReference type="OrthoDB" id="241967at2"/>
<keyword evidence="5 6" id="KW-0472">Membrane</keyword>
<evidence type="ECO:0000256" key="2">
    <source>
        <dbReference type="ARBA" id="ARBA00022475"/>
    </source>
</evidence>
<dbReference type="InterPro" id="IPR050250">
    <property type="entry name" value="Macrolide_Exporter_MacB"/>
</dbReference>
<accession>A0A1G9MLK4</accession>
<feature type="domain" description="ABC3 transporter permease C-terminal" evidence="7">
    <location>
        <begin position="267"/>
        <end position="384"/>
    </location>
</feature>
<protein>
    <submittedName>
        <fullName evidence="9">Putative ABC transport system permease protein</fullName>
    </submittedName>
</protein>
<dbReference type="Proteomes" id="UP000199759">
    <property type="component" value="Unassembled WGS sequence"/>
</dbReference>
<dbReference type="GO" id="GO:0022857">
    <property type="term" value="F:transmembrane transporter activity"/>
    <property type="evidence" value="ECO:0007669"/>
    <property type="project" value="TreeGrafter"/>
</dbReference>
<gene>
    <name evidence="9" type="ORF">SAMN04488568_10233</name>
</gene>
<evidence type="ECO:0000256" key="5">
    <source>
        <dbReference type="ARBA" id="ARBA00023136"/>
    </source>
</evidence>
<dbReference type="PANTHER" id="PTHR30572">
    <property type="entry name" value="MEMBRANE COMPONENT OF TRANSPORTER-RELATED"/>
    <property type="match status" value="1"/>
</dbReference>
<comment type="subcellular location">
    <subcellularLocation>
        <location evidence="1">Cell membrane</location>
        <topology evidence="1">Multi-pass membrane protein</topology>
    </subcellularLocation>
</comment>
<dbReference type="STRING" id="144026.SAMN04488568_10233"/>
<keyword evidence="2" id="KW-1003">Cell membrane</keyword>
<evidence type="ECO:0000259" key="8">
    <source>
        <dbReference type="Pfam" id="PF12704"/>
    </source>
</evidence>
<dbReference type="EMBL" id="FNHG01000002">
    <property type="protein sequence ID" value="SDL75162.1"/>
    <property type="molecule type" value="Genomic_DNA"/>
</dbReference>
<dbReference type="AlphaFoldDB" id="A0A1G9MLK4"/>
<dbReference type="Pfam" id="PF12704">
    <property type="entry name" value="MacB_PCD"/>
    <property type="match status" value="1"/>
</dbReference>
<evidence type="ECO:0000313" key="10">
    <source>
        <dbReference type="Proteomes" id="UP000199759"/>
    </source>
</evidence>
<feature type="transmembrane region" description="Helical" evidence="6">
    <location>
        <begin position="258"/>
        <end position="279"/>
    </location>
</feature>
<feature type="transmembrane region" description="Helical" evidence="6">
    <location>
        <begin position="360"/>
        <end position="389"/>
    </location>
</feature>
<keyword evidence="3 6" id="KW-0812">Transmembrane</keyword>
<dbReference type="InterPro" id="IPR025857">
    <property type="entry name" value="MacB_PCD"/>
</dbReference>
<dbReference type="Pfam" id="PF02687">
    <property type="entry name" value="FtsX"/>
    <property type="match status" value="1"/>
</dbReference>
<dbReference type="GO" id="GO:0005886">
    <property type="term" value="C:plasma membrane"/>
    <property type="evidence" value="ECO:0007669"/>
    <property type="project" value="UniProtKB-SubCell"/>
</dbReference>
<proteinExistence type="predicted"/>
<keyword evidence="10" id="KW-1185">Reference proteome</keyword>
<evidence type="ECO:0000256" key="1">
    <source>
        <dbReference type="ARBA" id="ARBA00004651"/>
    </source>
</evidence>
<keyword evidence="4 6" id="KW-1133">Transmembrane helix</keyword>
<dbReference type="InterPro" id="IPR003838">
    <property type="entry name" value="ABC3_permease_C"/>
</dbReference>